<reference evidence="1" key="1">
    <citation type="submission" date="2020-06" db="EMBL/GenBank/DDBJ databases">
        <authorList>
            <person name="Onetto C."/>
        </authorList>
    </citation>
    <scope>NUCLEOTIDE SEQUENCE</scope>
</reference>
<keyword evidence="2" id="KW-1185">Reference proteome</keyword>
<dbReference type="AlphaFoldDB" id="A0A9N8K5V3"/>
<sequence length="175" mass="19747">MSARRFSGPPAATVAIKLDAARPRANSEPVAKYGAIGFSPEERDIARALHLQTNTFSNRGLAEKSWLLPLVESPFIPSPIPEEPEHLCEKVQDLIVTDKGELEWLACAQELPSSAGQPICQTFLGLLLSLQTDFRLHHPCQPRWHHLGYPFQQHYQLRRRHGRCCQPLHCRPCAQ</sequence>
<protein>
    <submittedName>
        <fullName evidence="1">Uncharacterized protein</fullName>
    </submittedName>
</protein>
<evidence type="ECO:0000313" key="2">
    <source>
        <dbReference type="Proteomes" id="UP000714618"/>
    </source>
</evidence>
<evidence type="ECO:0000313" key="1">
    <source>
        <dbReference type="EMBL" id="CAD0100278.1"/>
    </source>
</evidence>
<proteinExistence type="predicted"/>
<dbReference type="EMBL" id="CAIJEO010000011">
    <property type="protein sequence ID" value="CAD0100278.1"/>
    <property type="molecule type" value="Genomic_DNA"/>
</dbReference>
<comment type="caution">
    <text evidence="1">The sequence shown here is derived from an EMBL/GenBank/DDBJ whole genome shotgun (WGS) entry which is preliminary data.</text>
</comment>
<dbReference type="Proteomes" id="UP000714618">
    <property type="component" value="Unassembled WGS sequence"/>
</dbReference>
<name>A0A9N8K5V3_9PEZI</name>
<organism evidence="1 2">
    <name type="scientific">Aureobasidium mustum</name>
    <dbReference type="NCBI Taxonomy" id="2773714"/>
    <lineage>
        <taxon>Eukaryota</taxon>
        <taxon>Fungi</taxon>
        <taxon>Dikarya</taxon>
        <taxon>Ascomycota</taxon>
        <taxon>Pezizomycotina</taxon>
        <taxon>Dothideomycetes</taxon>
        <taxon>Dothideomycetidae</taxon>
        <taxon>Dothideales</taxon>
        <taxon>Saccotheciaceae</taxon>
        <taxon>Aureobasidium</taxon>
    </lineage>
</organism>
<gene>
    <name evidence="1" type="ORF">AWRI4233_LOCUS9103</name>
</gene>
<accession>A0A9N8K5V3</accession>